<dbReference type="InterPro" id="IPR019096">
    <property type="entry name" value="YopX_protein"/>
</dbReference>
<dbReference type="SUPFAM" id="SSF159006">
    <property type="entry name" value="YopX-like"/>
    <property type="match status" value="1"/>
</dbReference>
<reference evidence="2 3" key="1">
    <citation type="submission" date="2019-07" db="EMBL/GenBank/DDBJ databases">
        <title>Whole genome shotgun sequence of Staphylococcus cohnii subsp. urealyticus NBRC 109766.</title>
        <authorList>
            <person name="Hosoyama A."/>
            <person name="Uohara A."/>
            <person name="Ohji S."/>
            <person name="Ichikawa N."/>
        </authorList>
    </citation>
    <scope>NUCLEOTIDE SEQUENCE [LARGE SCALE GENOMIC DNA]</scope>
    <source>
        <strain evidence="2 3">NBRC 109766</strain>
    </source>
</reference>
<feature type="domain" description="YopX protein" evidence="1">
    <location>
        <begin position="3"/>
        <end position="128"/>
    </location>
</feature>
<name>A0AB34AFG9_STAUR</name>
<evidence type="ECO:0000313" key="2">
    <source>
        <dbReference type="EMBL" id="GEQ01963.1"/>
    </source>
</evidence>
<evidence type="ECO:0000313" key="3">
    <source>
        <dbReference type="Proteomes" id="UP000321839"/>
    </source>
</evidence>
<dbReference type="RefSeq" id="WP_103161271.1">
    <property type="nucleotide sequence ID" value="NZ_BKAW01000003.1"/>
</dbReference>
<dbReference type="Gene3D" id="2.30.30.290">
    <property type="entry name" value="YopX-like domains"/>
    <property type="match status" value="1"/>
</dbReference>
<keyword evidence="3" id="KW-1185">Reference proteome</keyword>
<dbReference type="Pfam" id="PF09643">
    <property type="entry name" value="YopX"/>
    <property type="match status" value="1"/>
</dbReference>
<protein>
    <recommendedName>
        <fullName evidence="1">YopX protein domain-containing protein</fullName>
    </recommendedName>
</protein>
<organism evidence="2 3">
    <name type="scientific">Staphylococcus ureilyticus</name>
    <name type="common">Staphylococcus cohnii subsp. urealyticus</name>
    <dbReference type="NCBI Taxonomy" id="94138"/>
    <lineage>
        <taxon>Bacteria</taxon>
        <taxon>Bacillati</taxon>
        <taxon>Bacillota</taxon>
        <taxon>Bacilli</taxon>
        <taxon>Bacillales</taxon>
        <taxon>Staphylococcaceae</taxon>
        <taxon>Staphylococcus</taxon>
        <taxon>Staphylococcus cohnii species complex</taxon>
    </lineage>
</organism>
<evidence type="ECO:0000259" key="1">
    <source>
        <dbReference type="Pfam" id="PF09643"/>
    </source>
</evidence>
<comment type="caution">
    <text evidence="2">The sequence shown here is derived from an EMBL/GenBank/DDBJ whole genome shotgun (WGS) entry which is preliminary data.</text>
</comment>
<dbReference type="AlphaFoldDB" id="A0AB34AFG9"/>
<gene>
    <name evidence="2" type="ORF">SCO02_04040</name>
</gene>
<sequence>MIKFRAWDKEEKEWLSIRTIGFDDDGSLWYLQAWDDNENDIDPPYLEDDLGVKWELLQSTGLKDAHGTEIYEKDIARDSYGDVFLIEWLDGSFVLTDFFSGGYDHCSIDDSEVYEIIGNQFQHPHLLEE</sequence>
<proteinExistence type="predicted"/>
<dbReference type="Proteomes" id="UP000321839">
    <property type="component" value="Unassembled WGS sequence"/>
</dbReference>
<accession>A0AB34AFG9</accession>
<dbReference type="EMBL" id="BKAW01000003">
    <property type="protein sequence ID" value="GEQ01963.1"/>
    <property type="molecule type" value="Genomic_DNA"/>
</dbReference>
<dbReference type="InterPro" id="IPR023385">
    <property type="entry name" value="YopX-like_C"/>
</dbReference>